<feature type="transmembrane region" description="Helical" evidence="1">
    <location>
        <begin position="6"/>
        <end position="24"/>
    </location>
</feature>
<sequence length="58" mass="6394">MTAVEAVLLVPAGTLTAWFLVLLGQRRELSHPCSPEFLNTTLDCDFLLLEDDPVPLDP</sequence>
<comment type="caution">
    <text evidence="2">The sequence shown here is derived from an EMBL/GenBank/DDBJ whole genome shotgun (WGS) entry which is preliminary data.</text>
</comment>
<evidence type="ECO:0000313" key="3">
    <source>
        <dbReference type="Proteomes" id="UP000441208"/>
    </source>
</evidence>
<keyword evidence="1" id="KW-1133">Transmembrane helix</keyword>
<dbReference type="Proteomes" id="UP000441208">
    <property type="component" value="Unassembled WGS sequence"/>
</dbReference>
<protein>
    <submittedName>
        <fullName evidence="2">Uncharacterized protein</fullName>
    </submittedName>
</protein>
<evidence type="ECO:0000256" key="1">
    <source>
        <dbReference type="SAM" id="Phobius"/>
    </source>
</evidence>
<dbReference type="EMBL" id="QXFZ01005393">
    <property type="protein sequence ID" value="KAE9061048.1"/>
    <property type="molecule type" value="Genomic_DNA"/>
</dbReference>
<dbReference type="AlphaFoldDB" id="A0A6A3PW50"/>
<name>A0A6A3PW50_9STRA</name>
<reference evidence="2 3" key="1">
    <citation type="submission" date="2018-08" db="EMBL/GenBank/DDBJ databases">
        <title>Genomic investigation of the strawberry pathogen Phytophthora fragariae indicates pathogenicity is determined by transcriptional variation in three key races.</title>
        <authorList>
            <person name="Adams T.M."/>
            <person name="Armitage A.D."/>
            <person name="Sobczyk M.K."/>
            <person name="Bates H.J."/>
            <person name="Dunwell J.M."/>
            <person name="Nellist C.F."/>
            <person name="Harrison R.J."/>
        </authorList>
    </citation>
    <scope>NUCLEOTIDE SEQUENCE [LARGE SCALE GENOMIC DNA]</scope>
    <source>
        <strain evidence="2 3">NOV-71</strain>
    </source>
</reference>
<keyword evidence="1" id="KW-0472">Membrane</keyword>
<gene>
    <name evidence="2" type="ORF">PF007_g30393</name>
</gene>
<proteinExistence type="predicted"/>
<evidence type="ECO:0000313" key="2">
    <source>
        <dbReference type="EMBL" id="KAE9061048.1"/>
    </source>
</evidence>
<accession>A0A6A3PW50</accession>
<keyword evidence="1" id="KW-0812">Transmembrane</keyword>
<organism evidence="2 3">
    <name type="scientific">Phytophthora fragariae</name>
    <dbReference type="NCBI Taxonomy" id="53985"/>
    <lineage>
        <taxon>Eukaryota</taxon>
        <taxon>Sar</taxon>
        <taxon>Stramenopiles</taxon>
        <taxon>Oomycota</taxon>
        <taxon>Peronosporomycetes</taxon>
        <taxon>Peronosporales</taxon>
        <taxon>Peronosporaceae</taxon>
        <taxon>Phytophthora</taxon>
    </lineage>
</organism>